<protein>
    <recommendedName>
        <fullName evidence="4">S-layer domain-containing protein</fullName>
    </recommendedName>
</protein>
<dbReference type="EMBL" id="JADWDC010000015">
    <property type="protein sequence ID" value="MCC0177005.1"/>
    <property type="molecule type" value="Genomic_DNA"/>
</dbReference>
<evidence type="ECO:0000256" key="1">
    <source>
        <dbReference type="SAM" id="SignalP"/>
    </source>
</evidence>
<reference evidence="2" key="1">
    <citation type="journal article" date="2021" name="Antonie Van Leeuwenhoek">
        <title>Draft genome and description of Waterburya agarophytonicola gen. nov. sp. nov. (Pleurocapsales, Cyanobacteria): a seaweed symbiont.</title>
        <authorList>
            <person name="Bonthond G."/>
            <person name="Shalygin S."/>
            <person name="Bayer T."/>
            <person name="Weinberger F."/>
        </authorList>
    </citation>
    <scope>NUCLEOTIDE SEQUENCE</scope>
    <source>
        <strain evidence="2">KI4</strain>
    </source>
</reference>
<sequence length="232" mass="24897">MFNAKYSKVTTSISITLTALTAAIAPFANITPAQAQLFPSQPNRERIYNPPQQPRRTIDLLPNTVPRGFVIPVEYDEEKILLTPEETIPLSLYVAADVKDSRRNILIPYGSEIIGEIRPNEDQSGSFFLAEELVFPNGTTRSIDAISDVVTRRETIKKGANAGEIIKGAAIGAAAATVLSEIFGDIEFLEVLGGAGAGAIAGLLLGGNEAELVSIDPNNDLHLTLQTNLALR</sequence>
<gene>
    <name evidence="2" type="ORF">I4641_08445</name>
</gene>
<accession>A0A964BSE9</accession>
<dbReference type="Gene3D" id="2.40.128.260">
    <property type="entry name" value="Type IV secretion system, VirB10/TraB/TrbI"/>
    <property type="match status" value="1"/>
</dbReference>
<dbReference type="InterPro" id="IPR042217">
    <property type="entry name" value="T4SS_VirB10/TrbI"/>
</dbReference>
<keyword evidence="1" id="KW-0732">Signal</keyword>
<evidence type="ECO:0000313" key="3">
    <source>
        <dbReference type="Proteomes" id="UP000729733"/>
    </source>
</evidence>
<name>A0A964BSE9_9CYAN</name>
<feature type="signal peptide" evidence="1">
    <location>
        <begin position="1"/>
        <end position="35"/>
    </location>
</feature>
<keyword evidence="3" id="KW-1185">Reference proteome</keyword>
<evidence type="ECO:0008006" key="4">
    <source>
        <dbReference type="Google" id="ProtNLM"/>
    </source>
</evidence>
<comment type="caution">
    <text evidence="2">The sequence shown here is derived from an EMBL/GenBank/DDBJ whole genome shotgun (WGS) entry which is preliminary data.</text>
</comment>
<organism evidence="2 3">
    <name type="scientific">Waterburya agarophytonicola KI4</name>
    <dbReference type="NCBI Taxonomy" id="2874699"/>
    <lineage>
        <taxon>Bacteria</taxon>
        <taxon>Bacillati</taxon>
        <taxon>Cyanobacteriota</taxon>
        <taxon>Cyanophyceae</taxon>
        <taxon>Pleurocapsales</taxon>
        <taxon>Hyellaceae</taxon>
        <taxon>Waterburya</taxon>
        <taxon>Waterburya agarophytonicola</taxon>
    </lineage>
</organism>
<dbReference type="Proteomes" id="UP000729733">
    <property type="component" value="Unassembled WGS sequence"/>
</dbReference>
<evidence type="ECO:0000313" key="2">
    <source>
        <dbReference type="EMBL" id="MCC0177005.1"/>
    </source>
</evidence>
<dbReference type="RefSeq" id="WP_229640042.1">
    <property type="nucleotide sequence ID" value="NZ_JADWDC010000015.1"/>
</dbReference>
<dbReference type="AlphaFoldDB" id="A0A964BSE9"/>
<proteinExistence type="predicted"/>
<feature type="chain" id="PRO_5037811999" description="S-layer domain-containing protein" evidence="1">
    <location>
        <begin position="36"/>
        <end position="232"/>
    </location>
</feature>